<evidence type="ECO:0000256" key="4">
    <source>
        <dbReference type="ARBA" id="ARBA00023163"/>
    </source>
</evidence>
<dbReference type="InterPro" id="IPR036388">
    <property type="entry name" value="WH-like_DNA-bd_sf"/>
</dbReference>
<dbReference type="GO" id="GO:0003700">
    <property type="term" value="F:DNA-binding transcription factor activity"/>
    <property type="evidence" value="ECO:0007669"/>
    <property type="project" value="InterPro"/>
</dbReference>
<dbReference type="PANTHER" id="PTHR30537:SF74">
    <property type="entry name" value="HTH-TYPE TRANSCRIPTIONAL REGULATOR TRPI"/>
    <property type="match status" value="1"/>
</dbReference>
<protein>
    <submittedName>
        <fullName evidence="6">LysR family transcriptional regulator</fullName>
    </submittedName>
</protein>
<dbReference type="Pfam" id="PF03466">
    <property type="entry name" value="LysR_substrate"/>
    <property type="match status" value="1"/>
</dbReference>
<dbReference type="GO" id="GO:0006351">
    <property type="term" value="P:DNA-templated transcription"/>
    <property type="evidence" value="ECO:0007669"/>
    <property type="project" value="TreeGrafter"/>
</dbReference>
<dbReference type="SUPFAM" id="SSF53850">
    <property type="entry name" value="Periplasmic binding protein-like II"/>
    <property type="match status" value="1"/>
</dbReference>
<feature type="domain" description="HTH lysR-type" evidence="5">
    <location>
        <begin position="5"/>
        <end position="62"/>
    </location>
</feature>
<dbReference type="PROSITE" id="PS50931">
    <property type="entry name" value="HTH_LYSR"/>
    <property type="match status" value="1"/>
</dbReference>
<dbReference type="InterPro" id="IPR058163">
    <property type="entry name" value="LysR-type_TF_proteobact-type"/>
</dbReference>
<dbReference type="RefSeq" id="WP_173635275.1">
    <property type="nucleotide sequence ID" value="NZ_CP054212.1"/>
</dbReference>
<dbReference type="InterPro" id="IPR005119">
    <property type="entry name" value="LysR_subst-bd"/>
</dbReference>
<dbReference type="SUPFAM" id="SSF46785">
    <property type="entry name" value="Winged helix' DNA-binding domain"/>
    <property type="match status" value="1"/>
</dbReference>
<comment type="similarity">
    <text evidence="1">Belongs to the LysR transcriptional regulatory family.</text>
</comment>
<dbReference type="PANTHER" id="PTHR30537">
    <property type="entry name" value="HTH-TYPE TRANSCRIPTIONAL REGULATOR"/>
    <property type="match status" value="1"/>
</dbReference>
<keyword evidence="3" id="KW-0238">DNA-binding</keyword>
<dbReference type="InterPro" id="IPR000847">
    <property type="entry name" value="LysR_HTH_N"/>
</dbReference>
<dbReference type="CDD" id="cd08432">
    <property type="entry name" value="PBP2_GcdR_TrpI_HvrB_AmpR_like"/>
    <property type="match status" value="1"/>
</dbReference>
<sequence>MRRLLPLNALRAFETVARTGTLTQAGEELLVTPTAVGRHIKNLEDILGITLFEREGGLLILTAQGRQYARSLGRAFELIADATDLLVGSKTRTPITLRAYTTFLVRWLIPKLPDFQRVHPEVELRLTAAFDVVDFARDAVDLGMRYGDGQWPGLHATPLFSDELVVVGNAGLRDRFASLSAEEAFATSTLLVHTLRLDDWPDWFEVAGLDDIIPTHQMPLDDMSLIYQGMLDGIGVGLTQRCYVEQDLREGRLHLLSPNVLRRQRGFHLVCLPETARIPAVQAFLSWLANRD</sequence>
<reference evidence="6 7" key="1">
    <citation type="submission" date="2020-06" db="EMBL/GenBank/DDBJ databases">
        <title>Genome sequence of Paramixta manurensis strain PD-1.</title>
        <authorList>
            <person name="Lee C.W."/>
            <person name="Kim J."/>
        </authorList>
    </citation>
    <scope>NUCLEOTIDE SEQUENCE [LARGE SCALE GENOMIC DNA]</scope>
    <source>
        <strain evidence="6 7">PD-1</strain>
    </source>
</reference>
<evidence type="ECO:0000313" key="6">
    <source>
        <dbReference type="EMBL" id="QKJ88412.1"/>
    </source>
</evidence>
<evidence type="ECO:0000256" key="3">
    <source>
        <dbReference type="ARBA" id="ARBA00023125"/>
    </source>
</evidence>
<dbReference type="Proteomes" id="UP000505325">
    <property type="component" value="Chromosome"/>
</dbReference>
<evidence type="ECO:0000256" key="2">
    <source>
        <dbReference type="ARBA" id="ARBA00023015"/>
    </source>
</evidence>
<dbReference type="Gene3D" id="3.40.190.10">
    <property type="entry name" value="Periplasmic binding protein-like II"/>
    <property type="match status" value="2"/>
</dbReference>
<dbReference type="AlphaFoldDB" id="A0A6M8UNA9"/>
<name>A0A6M8UNA9_9GAMM</name>
<dbReference type="Gene3D" id="1.10.10.10">
    <property type="entry name" value="Winged helix-like DNA-binding domain superfamily/Winged helix DNA-binding domain"/>
    <property type="match status" value="1"/>
</dbReference>
<dbReference type="EMBL" id="CP054212">
    <property type="protein sequence ID" value="QKJ88412.1"/>
    <property type="molecule type" value="Genomic_DNA"/>
</dbReference>
<dbReference type="Pfam" id="PF00126">
    <property type="entry name" value="HTH_1"/>
    <property type="match status" value="1"/>
</dbReference>
<organism evidence="6 7">
    <name type="scientific">Paramixta manurensis</name>
    <dbReference type="NCBI Taxonomy" id="2740817"/>
    <lineage>
        <taxon>Bacteria</taxon>
        <taxon>Pseudomonadati</taxon>
        <taxon>Pseudomonadota</taxon>
        <taxon>Gammaproteobacteria</taxon>
        <taxon>Enterobacterales</taxon>
        <taxon>Erwiniaceae</taxon>
        <taxon>Paramixta</taxon>
    </lineage>
</organism>
<keyword evidence="2" id="KW-0805">Transcription regulation</keyword>
<evidence type="ECO:0000259" key="5">
    <source>
        <dbReference type="PROSITE" id="PS50931"/>
    </source>
</evidence>
<dbReference type="GO" id="GO:0043565">
    <property type="term" value="F:sequence-specific DNA binding"/>
    <property type="evidence" value="ECO:0007669"/>
    <property type="project" value="TreeGrafter"/>
</dbReference>
<accession>A0A6M8UNA9</accession>
<keyword evidence="4" id="KW-0804">Transcription</keyword>
<evidence type="ECO:0000313" key="7">
    <source>
        <dbReference type="Proteomes" id="UP000505325"/>
    </source>
</evidence>
<keyword evidence="7" id="KW-1185">Reference proteome</keyword>
<gene>
    <name evidence="6" type="ORF">PMPD1_3495</name>
</gene>
<dbReference type="InterPro" id="IPR036390">
    <property type="entry name" value="WH_DNA-bd_sf"/>
</dbReference>
<dbReference type="KEGG" id="pmak:PMPD1_3495"/>
<proteinExistence type="inferred from homology"/>
<evidence type="ECO:0000256" key="1">
    <source>
        <dbReference type="ARBA" id="ARBA00009437"/>
    </source>
</evidence>